<dbReference type="Proteomes" id="UP000230750">
    <property type="component" value="Unassembled WGS sequence"/>
</dbReference>
<organism evidence="1 2">
    <name type="scientific">Stichopus japonicus</name>
    <name type="common">Sea cucumber</name>
    <dbReference type="NCBI Taxonomy" id="307972"/>
    <lineage>
        <taxon>Eukaryota</taxon>
        <taxon>Metazoa</taxon>
        <taxon>Echinodermata</taxon>
        <taxon>Eleutherozoa</taxon>
        <taxon>Echinozoa</taxon>
        <taxon>Holothuroidea</taxon>
        <taxon>Aspidochirotacea</taxon>
        <taxon>Aspidochirotida</taxon>
        <taxon>Stichopodidae</taxon>
        <taxon>Apostichopus</taxon>
    </lineage>
</organism>
<dbReference type="PANTHER" id="PTHR10697">
    <property type="entry name" value="MAMMALIAN EPENDYMIN-RELATED PROTEIN 1"/>
    <property type="match status" value="1"/>
</dbReference>
<dbReference type="GO" id="GO:0007160">
    <property type="term" value="P:cell-matrix adhesion"/>
    <property type="evidence" value="ECO:0007669"/>
    <property type="project" value="InterPro"/>
</dbReference>
<gene>
    <name evidence="1" type="ORF">BSL78_05345</name>
</gene>
<accession>A0A2G8LBY4</accession>
<reference evidence="1 2" key="1">
    <citation type="journal article" date="2017" name="PLoS Biol.">
        <title>The sea cucumber genome provides insights into morphological evolution and visceral regeneration.</title>
        <authorList>
            <person name="Zhang X."/>
            <person name="Sun L."/>
            <person name="Yuan J."/>
            <person name="Sun Y."/>
            <person name="Gao Y."/>
            <person name="Zhang L."/>
            <person name="Li S."/>
            <person name="Dai H."/>
            <person name="Hamel J.F."/>
            <person name="Liu C."/>
            <person name="Yu Y."/>
            <person name="Liu S."/>
            <person name="Lin W."/>
            <person name="Guo K."/>
            <person name="Jin S."/>
            <person name="Xu P."/>
            <person name="Storey K.B."/>
            <person name="Huan P."/>
            <person name="Zhang T."/>
            <person name="Zhou Y."/>
            <person name="Zhang J."/>
            <person name="Lin C."/>
            <person name="Li X."/>
            <person name="Xing L."/>
            <person name="Huo D."/>
            <person name="Sun M."/>
            <person name="Wang L."/>
            <person name="Mercier A."/>
            <person name="Li F."/>
            <person name="Yang H."/>
            <person name="Xiang J."/>
        </authorList>
    </citation>
    <scope>NUCLEOTIDE SEQUENCE [LARGE SCALE GENOMIC DNA]</scope>
    <source>
        <strain evidence="1">Shaxun</strain>
        <tissue evidence="1">Muscle</tissue>
    </source>
</reference>
<dbReference type="AlphaFoldDB" id="A0A2G8LBY4"/>
<keyword evidence="2" id="KW-1185">Reference proteome</keyword>
<dbReference type="PANTHER" id="PTHR10697:SF1">
    <property type="entry name" value="MAMMALIAN EPENDYMIN-RELATED PROTEIN 1"/>
    <property type="match status" value="1"/>
</dbReference>
<evidence type="ECO:0000313" key="2">
    <source>
        <dbReference type="Proteomes" id="UP000230750"/>
    </source>
</evidence>
<name>A0A2G8LBY4_STIJA</name>
<dbReference type="OrthoDB" id="10020194at2759"/>
<dbReference type="Pfam" id="PF00811">
    <property type="entry name" value="Ependymin"/>
    <property type="match status" value="1"/>
</dbReference>
<sequence>MNSFIITWYPGGSVGRVQNGTAVGLQLYYDMAVDFTGQRVGGAGYITVVGNVSFAVQFIQLWKQKKQYTIVNDVCTVAPLDRPEPSPCIPSSATFIGYSTQGKNELTIQSWSLAASDVGLIDGHGYLSVSNVTCVPLGVSLMGRQKSEQGPVPMLFSGGHLNYTSGIPDPGKWFDLPSSCTQEKVSSGLKREYAVADWPHRHLGNAQWADGLGSLVKITANFHSS</sequence>
<comment type="caution">
    <text evidence="1">The sequence shown here is derived from an EMBL/GenBank/DDBJ whole genome shotgun (WGS) entry which is preliminary data.</text>
</comment>
<dbReference type="GO" id="GO:0005764">
    <property type="term" value="C:lysosome"/>
    <property type="evidence" value="ECO:0007669"/>
    <property type="project" value="TreeGrafter"/>
</dbReference>
<dbReference type="EMBL" id="MRZV01000133">
    <property type="protein sequence ID" value="PIK57737.1"/>
    <property type="molecule type" value="Genomic_DNA"/>
</dbReference>
<dbReference type="GO" id="GO:0005576">
    <property type="term" value="C:extracellular region"/>
    <property type="evidence" value="ECO:0007669"/>
    <property type="project" value="InterPro"/>
</dbReference>
<dbReference type="GO" id="GO:0005509">
    <property type="term" value="F:calcium ion binding"/>
    <property type="evidence" value="ECO:0007669"/>
    <property type="project" value="InterPro"/>
</dbReference>
<dbReference type="InterPro" id="IPR001299">
    <property type="entry name" value="Ependymin"/>
</dbReference>
<evidence type="ECO:0000313" key="1">
    <source>
        <dbReference type="EMBL" id="PIK57737.1"/>
    </source>
</evidence>
<protein>
    <submittedName>
        <fullName evidence="1">Putative development-specific protein LVN1.2 isoform X2</fullName>
    </submittedName>
</protein>
<proteinExistence type="predicted"/>